<sequence>MKKEEQYIIKTIYALIDENSQETKGGESIVLDGIEKRSFQTSPRKLLERDWDPATWLLMVKDPRLIGINLEVDDDSQGNWYEVDFIVEPSEHANAELYFLKANEETIPSPVRIISAKKINNQKIIQKLRSFSRLSGSPRTSKNQVQILIDNAMIGIQKRMLVVYDVGQANWHALVDVDNCPNTPPPVHLFFDFGVPTGWNYSTQPSPPIDPLGSKYVNQEAPVILSHWDMDHWAGAALGQPLYGSRGLVINWDPRAVASRTWLVPNQGRFQSGQKITPTAWRLALALHRHRNLLIWPSLMTRVQSISGDWVVKCTPSGTVPRNNNNTGLALFIAQHDSEFSSDYILAPSDAEYVSVYAHMTAISRINHLVASHHGGALKVPTAIPIASSGCSKLAFSHGAKYGHPAPSAINSHYGHRWRSQFETINRSPRPAGAVGSIGLGGGISCAHISLCQNCTAAIHTCPSS</sequence>
<accession>A0AA42Q2P1</accession>
<organism evidence="1 2">
    <name type="scientific">Comamonas thiooxydans</name>
    <dbReference type="NCBI Taxonomy" id="363952"/>
    <lineage>
        <taxon>Bacteria</taxon>
        <taxon>Pseudomonadati</taxon>
        <taxon>Pseudomonadota</taxon>
        <taxon>Betaproteobacteria</taxon>
        <taxon>Burkholderiales</taxon>
        <taxon>Comamonadaceae</taxon>
        <taxon>Comamonas</taxon>
    </lineage>
</organism>
<protein>
    <submittedName>
        <fullName evidence="1">Uncharacterized protein</fullName>
    </submittedName>
</protein>
<proteinExistence type="predicted"/>
<name>A0AA42Q2P1_9BURK</name>
<evidence type="ECO:0000313" key="1">
    <source>
        <dbReference type="EMBL" id="MDH1336148.1"/>
    </source>
</evidence>
<dbReference type="AlphaFoldDB" id="A0AA42Q2P1"/>
<comment type="caution">
    <text evidence="1">The sequence shown here is derived from an EMBL/GenBank/DDBJ whole genome shotgun (WGS) entry which is preliminary data.</text>
</comment>
<reference evidence="1" key="1">
    <citation type="submission" date="2022-09" db="EMBL/GenBank/DDBJ databases">
        <title>Intensive care unit water sources are persistently colonized with multi-drug resistant bacteria and are the site of extensive horizontal gene transfer of antibiotic resistance genes.</title>
        <authorList>
            <person name="Diorio-Toth L."/>
        </authorList>
    </citation>
    <scope>NUCLEOTIDE SEQUENCE</scope>
    <source>
        <strain evidence="1">GD03832</strain>
    </source>
</reference>
<dbReference type="EMBL" id="JAOCEK010000017">
    <property type="protein sequence ID" value="MDH1336148.1"/>
    <property type="molecule type" value="Genomic_DNA"/>
</dbReference>
<evidence type="ECO:0000313" key="2">
    <source>
        <dbReference type="Proteomes" id="UP001161065"/>
    </source>
</evidence>
<gene>
    <name evidence="1" type="ORF">N5D63_18555</name>
</gene>
<dbReference type="Proteomes" id="UP001161065">
    <property type="component" value="Unassembled WGS sequence"/>
</dbReference>
<dbReference type="RefSeq" id="WP_280008800.1">
    <property type="nucleotide sequence ID" value="NZ_JAOCEK010000017.1"/>
</dbReference>